<protein>
    <submittedName>
        <fullName evidence="2">Uncharacterized protein</fullName>
    </submittedName>
</protein>
<keyword evidence="1" id="KW-0472">Membrane</keyword>
<reference evidence="2 3" key="1">
    <citation type="journal article" date="2012" name="Proc. Natl. Acad. Sci. U.S.A.">
        <title>Genome streamlining and chemical defense in a coral reef symbiosis.</title>
        <authorList>
            <person name="Kwan J.C."/>
            <person name="Donia M.S."/>
            <person name="Han A.W."/>
            <person name="Hirose E."/>
            <person name="Haygood M.G."/>
            <person name="Schmidt E.W."/>
        </authorList>
    </citation>
    <scope>NUCLEOTIDE SEQUENCE [LARGE SCALE GENOMIC DNA]</scope>
    <source>
        <strain evidence="2 3">L2</strain>
    </source>
</reference>
<organism evidence="2 3">
    <name type="scientific">Candidatus Endolissoclinum faulkneri L2</name>
    <dbReference type="NCBI Taxonomy" id="1193729"/>
    <lineage>
        <taxon>Bacteria</taxon>
        <taxon>Pseudomonadati</taxon>
        <taxon>Pseudomonadota</taxon>
        <taxon>Alphaproteobacteria</taxon>
        <taxon>Rhodospirillales</taxon>
        <taxon>Rhodospirillaceae</taxon>
        <taxon>Candidatus Endolissoclinum</taxon>
    </lineage>
</organism>
<name>K7YMY6_9PROT</name>
<proteinExistence type="predicted"/>
<dbReference type="KEGG" id="thal:A1OE_684"/>
<dbReference type="HOGENOM" id="CLU_3197392_0_0_5"/>
<gene>
    <name evidence="2" type="ORF">A1OE_684</name>
</gene>
<dbReference type="AlphaFoldDB" id="K7YMY6"/>
<keyword evidence="1" id="KW-1133">Transmembrane helix</keyword>
<sequence length="45" mass="5420">MNYLINFILNNSANKNKYSIFIQINMVFLIALFKLRLIIKSSQYY</sequence>
<feature type="transmembrane region" description="Helical" evidence="1">
    <location>
        <begin position="20"/>
        <end position="39"/>
    </location>
</feature>
<dbReference type="EMBL" id="CP003539">
    <property type="protein sequence ID" value="AFX98872.1"/>
    <property type="molecule type" value="Genomic_DNA"/>
</dbReference>
<evidence type="ECO:0000256" key="1">
    <source>
        <dbReference type="SAM" id="Phobius"/>
    </source>
</evidence>
<dbReference type="Proteomes" id="UP000010077">
    <property type="component" value="Chromosome"/>
</dbReference>
<evidence type="ECO:0000313" key="3">
    <source>
        <dbReference type="Proteomes" id="UP000010077"/>
    </source>
</evidence>
<keyword evidence="1" id="KW-0812">Transmembrane</keyword>
<evidence type="ECO:0000313" key="2">
    <source>
        <dbReference type="EMBL" id="AFX98872.1"/>
    </source>
</evidence>
<accession>K7YMY6</accession>
<keyword evidence="3" id="KW-1185">Reference proteome</keyword>